<dbReference type="Gene3D" id="1.10.10.10">
    <property type="entry name" value="Winged helix-like DNA-binding domain superfamily/Winged helix DNA-binding domain"/>
    <property type="match status" value="1"/>
</dbReference>
<evidence type="ECO:0000256" key="1">
    <source>
        <dbReference type="ARBA" id="ARBA00009437"/>
    </source>
</evidence>
<dbReference type="Proteomes" id="UP001528673">
    <property type="component" value="Unassembled WGS sequence"/>
</dbReference>
<evidence type="ECO:0000256" key="5">
    <source>
        <dbReference type="SAM" id="Phobius"/>
    </source>
</evidence>
<evidence type="ECO:0000313" key="8">
    <source>
        <dbReference type="Proteomes" id="UP001528673"/>
    </source>
</evidence>
<feature type="domain" description="HTH lysR-type" evidence="6">
    <location>
        <begin position="1"/>
        <end position="60"/>
    </location>
</feature>
<protein>
    <submittedName>
        <fullName evidence="7">LysR substrate-binding domain-containing protein</fullName>
    </submittedName>
</protein>
<keyword evidence="5" id="KW-0812">Transmembrane</keyword>
<keyword evidence="3" id="KW-0238">DNA-binding</keyword>
<dbReference type="SUPFAM" id="SSF53850">
    <property type="entry name" value="Periplasmic binding protein-like II"/>
    <property type="match status" value="1"/>
</dbReference>
<proteinExistence type="inferred from homology"/>
<dbReference type="InterPro" id="IPR000847">
    <property type="entry name" value="LysR_HTH_N"/>
</dbReference>
<dbReference type="Pfam" id="PF03466">
    <property type="entry name" value="LysR_substrate"/>
    <property type="match status" value="1"/>
</dbReference>
<feature type="transmembrane region" description="Helical" evidence="5">
    <location>
        <begin position="95"/>
        <end position="115"/>
    </location>
</feature>
<dbReference type="CDD" id="cd08440">
    <property type="entry name" value="PBP2_LTTR_like_4"/>
    <property type="match status" value="1"/>
</dbReference>
<dbReference type="EMBL" id="JAQSIP010000007">
    <property type="protein sequence ID" value="MDD0839850.1"/>
    <property type="molecule type" value="Genomic_DNA"/>
</dbReference>
<evidence type="ECO:0000256" key="3">
    <source>
        <dbReference type="ARBA" id="ARBA00023125"/>
    </source>
</evidence>
<dbReference type="PANTHER" id="PTHR30419:SF8">
    <property type="entry name" value="NITROGEN ASSIMILATION TRANSCRIPTIONAL ACTIVATOR-RELATED"/>
    <property type="match status" value="1"/>
</dbReference>
<reference evidence="7 8" key="1">
    <citation type="submission" date="2023-02" db="EMBL/GenBank/DDBJ databases">
        <title>Bacterial whole genomic sequence of Curvibacter sp. HBC61.</title>
        <authorList>
            <person name="Le V."/>
            <person name="Ko S.-R."/>
            <person name="Ahn C.-Y."/>
            <person name="Oh H.-M."/>
        </authorList>
    </citation>
    <scope>NUCLEOTIDE SEQUENCE [LARGE SCALE GENOMIC DNA]</scope>
    <source>
        <strain evidence="7 8">HBC61</strain>
    </source>
</reference>
<sequence>MNYSIDDVRAFCYATRAGQFQEAADLLCISPSALSRRIASIESVIGGPVFHRSTRHVRLTTLGAALYEQVSPLLAQMDGCFSQAMRMARGDAGRLVFASVATVAYTLLPSALAAFSERHPGVFVAVRDGISAAITSLVEQGHAEFGISTQMAFGSALVAERIGTYGFGVIGAKGHPWLGKRKQVTWRDLCGQKVIGLNPMSSTRLQVDAELANAGLELPWTMEVDQFSTLLGLVSDEGYLAVLPTLFDAQRYGLKMLALTEPAAQRQLFFVRRRDSALSPQAQTMADLLCDAVRRHLEPG</sequence>
<dbReference type="SUPFAM" id="SSF46785">
    <property type="entry name" value="Winged helix' DNA-binding domain"/>
    <property type="match status" value="1"/>
</dbReference>
<keyword evidence="8" id="KW-1185">Reference proteome</keyword>
<name>A0ABT5N0L1_9BURK</name>
<dbReference type="InterPro" id="IPR050950">
    <property type="entry name" value="HTH-type_LysR_regulators"/>
</dbReference>
<evidence type="ECO:0000256" key="4">
    <source>
        <dbReference type="ARBA" id="ARBA00023163"/>
    </source>
</evidence>
<keyword evidence="2" id="KW-0805">Transcription regulation</keyword>
<organism evidence="7 8">
    <name type="scientific">Curvibacter cyanobacteriorum</name>
    <dbReference type="NCBI Taxonomy" id="3026422"/>
    <lineage>
        <taxon>Bacteria</taxon>
        <taxon>Pseudomonadati</taxon>
        <taxon>Pseudomonadota</taxon>
        <taxon>Betaproteobacteria</taxon>
        <taxon>Burkholderiales</taxon>
        <taxon>Comamonadaceae</taxon>
        <taxon>Curvibacter</taxon>
    </lineage>
</organism>
<keyword evidence="5" id="KW-0472">Membrane</keyword>
<evidence type="ECO:0000256" key="2">
    <source>
        <dbReference type="ARBA" id="ARBA00023015"/>
    </source>
</evidence>
<evidence type="ECO:0000259" key="6">
    <source>
        <dbReference type="PROSITE" id="PS50931"/>
    </source>
</evidence>
<dbReference type="RefSeq" id="WP_273952419.1">
    <property type="nucleotide sequence ID" value="NZ_JAQSIP010000007.1"/>
</dbReference>
<evidence type="ECO:0000313" key="7">
    <source>
        <dbReference type="EMBL" id="MDD0839850.1"/>
    </source>
</evidence>
<dbReference type="InterPro" id="IPR036390">
    <property type="entry name" value="WH_DNA-bd_sf"/>
</dbReference>
<gene>
    <name evidence="7" type="ORF">PSQ40_14800</name>
</gene>
<dbReference type="InterPro" id="IPR036388">
    <property type="entry name" value="WH-like_DNA-bd_sf"/>
</dbReference>
<dbReference type="InterPro" id="IPR005119">
    <property type="entry name" value="LysR_subst-bd"/>
</dbReference>
<comment type="caution">
    <text evidence="7">The sequence shown here is derived from an EMBL/GenBank/DDBJ whole genome shotgun (WGS) entry which is preliminary data.</text>
</comment>
<keyword evidence="5" id="KW-1133">Transmembrane helix</keyword>
<accession>A0ABT5N0L1</accession>
<dbReference type="Gene3D" id="3.40.190.290">
    <property type="match status" value="1"/>
</dbReference>
<dbReference type="PROSITE" id="PS50931">
    <property type="entry name" value="HTH_LYSR"/>
    <property type="match status" value="1"/>
</dbReference>
<dbReference type="PANTHER" id="PTHR30419">
    <property type="entry name" value="HTH-TYPE TRANSCRIPTIONAL REGULATOR YBHD"/>
    <property type="match status" value="1"/>
</dbReference>
<keyword evidence="4" id="KW-0804">Transcription</keyword>
<dbReference type="Pfam" id="PF00126">
    <property type="entry name" value="HTH_1"/>
    <property type="match status" value="1"/>
</dbReference>
<comment type="similarity">
    <text evidence="1">Belongs to the LysR transcriptional regulatory family.</text>
</comment>